<reference evidence="1" key="1">
    <citation type="journal article" date="2022" name="Front. Genet.">
        <title>Chromosome-Scale Assembly of the Dendrobium nobile Genome Provides Insights Into the Molecular Mechanism of the Biosynthesis of the Medicinal Active Ingredient of Dendrobium.</title>
        <authorList>
            <person name="Xu Q."/>
            <person name="Niu S.-C."/>
            <person name="Li K.-L."/>
            <person name="Zheng P.-J."/>
            <person name="Zhang X.-J."/>
            <person name="Jia Y."/>
            <person name="Liu Y."/>
            <person name="Niu Y.-X."/>
            <person name="Yu L.-H."/>
            <person name="Chen D.-F."/>
            <person name="Zhang G.-Q."/>
        </authorList>
    </citation>
    <scope>NUCLEOTIDE SEQUENCE</scope>
    <source>
        <tissue evidence="1">Leaf</tissue>
    </source>
</reference>
<name>A0A8T3B669_DENNO</name>
<dbReference type="EMBL" id="JAGYWB010000011">
    <property type="protein sequence ID" value="KAI0504123.1"/>
    <property type="molecule type" value="Genomic_DNA"/>
</dbReference>
<dbReference type="AlphaFoldDB" id="A0A8T3B669"/>
<organism evidence="1 2">
    <name type="scientific">Dendrobium nobile</name>
    <name type="common">Orchid</name>
    <dbReference type="NCBI Taxonomy" id="94219"/>
    <lineage>
        <taxon>Eukaryota</taxon>
        <taxon>Viridiplantae</taxon>
        <taxon>Streptophyta</taxon>
        <taxon>Embryophyta</taxon>
        <taxon>Tracheophyta</taxon>
        <taxon>Spermatophyta</taxon>
        <taxon>Magnoliopsida</taxon>
        <taxon>Liliopsida</taxon>
        <taxon>Asparagales</taxon>
        <taxon>Orchidaceae</taxon>
        <taxon>Epidendroideae</taxon>
        <taxon>Malaxideae</taxon>
        <taxon>Dendrobiinae</taxon>
        <taxon>Dendrobium</taxon>
    </lineage>
</organism>
<evidence type="ECO:0000313" key="2">
    <source>
        <dbReference type="Proteomes" id="UP000829196"/>
    </source>
</evidence>
<proteinExistence type="predicted"/>
<protein>
    <submittedName>
        <fullName evidence="1">Uncharacterized protein</fullName>
    </submittedName>
</protein>
<accession>A0A8T3B669</accession>
<sequence length="73" mass="8143">MRSFSVSRRRVFSAWKEVRKGGTAAVEVLSDRSPCVNFSGVFLLADRIAIVSLFSHIRIVLSMIGVDPDDLFI</sequence>
<keyword evidence="2" id="KW-1185">Reference proteome</keyword>
<evidence type="ECO:0000313" key="1">
    <source>
        <dbReference type="EMBL" id="KAI0504123.1"/>
    </source>
</evidence>
<gene>
    <name evidence="1" type="ORF">KFK09_015071</name>
</gene>
<dbReference type="Proteomes" id="UP000829196">
    <property type="component" value="Unassembled WGS sequence"/>
</dbReference>
<comment type="caution">
    <text evidence="1">The sequence shown here is derived from an EMBL/GenBank/DDBJ whole genome shotgun (WGS) entry which is preliminary data.</text>
</comment>